<protein>
    <recommendedName>
        <fullName evidence="3">Tetratricopeptide repeat protein</fullName>
    </recommendedName>
</protein>
<reference evidence="1 2" key="2">
    <citation type="submission" date="2019-05" db="EMBL/GenBank/DDBJ databases">
        <title>Glycomyces buryatensis sp. nov.</title>
        <authorList>
            <person name="Nikitina E."/>
        </authorList>
    </citation>
    <scope>NUCLEOTIDE SEQUENCE [LARGE SCALE GENOMIC DNA]</scope>
    <source>
        <strain evidence="1 2">18</strain>
    </source>
</reference>
<dbReference type="SUPFAM" id="SSF48452">
    <property type="entry name" value="TPR-like"/>
    <property type="match status" value="2"/>
</dbReference>
<dbReference type="RefSeq" id="WP_136533670.1">
    <property type="nucleotide sequence ID" value="NZ_STGY01000024.1"/>
</dbReference>
<dbReference type="SUPFAM" id="SSF52540">
    <property type="entry name" value="P-loop containing nucleoside triphosphate hydrolases"/>
    <property type="match status" value="1"/>
</dbReference>
<sequence length="1091" mass="117983">MAGRIGRHAAAAVKIRIRAGGGEALIGTGHLLAPGLVLTARHVLRHLGNSSDASRLRVRGGDQSVKVAAMVALGELDAVGLLVPGLNGPPGRIVGSAFRGDRPLESCSVIGFPEVGSDSDQVLAEYLEVSVLPTVDDRIPRLALAVHTPLPVDPRSWEGLSGAGVLDPDGHLLGIVTHVPLQWTGRLHAVPIEPIMRAAESASPKSAPVRAFIDLPLVEITGEDPLVEPVARPQAVIGDDQSLFELLHYRNRAVPFVTEGEAARIITDSIEWVRARPEEPDVSVMVLTGPAGTGKSRLAAEICDRLARTDRWWRTGFADYAELSTARPPSTPLLAVCDYPERQPEAVGAFISRAIKLRREGTLQAPVRVLLVSRTQGEWFDRIRDHAPGLDALVGLRAELPLSGFSEETQAAHAQQAYASFALRFGRDAMAPPGLERYDRPLTIHIAALMAASGEPLPDPSEDDPARALLDQLIRRESRRWLAFRDDGGGQVFTDLDRGMEALCVSTLTAPFKAHLPELLKAVPTLADAHTERRSTIADALHELYPDGKRRDDRADPRVAPVEPDLVAAHLLAGTASRSQIVRNLVDSNVLQRYPAYHARLMHALLLAADEYPQVESDLKDHLATSLSALTGAAAHTELAELLESSLLQLVAIAVRNAANDRDLTAARHLALALDLPHNLIESTVAENAIALLAASVVPTTNAALAGLGSALAGTAVRYWRSADTESPDNETTAKLADASAELGIWQELDDRHQAAYISKQRAVDLYEQLAGDDDRFIPDLARATNNFSIATAIAGEWPTALRLAQRAVELWRYSDEHLSGDYRASLALGRSNLSLSLLDAYRPEEALGMAGRAVRAFEQLCGDDPDQHLPNLRRALNAHADSLAEVGRPADAVTVDERAIELAEELARGNRSAHLPDLARAVTSLAIHLESAGRPREALAPRRRAVHLWKESTERMPGAYGPEYAGAVGDLALYLSREGQKTQSLTASNQAVDIADRYARADRHRYQPILAAALDTAVTVRLNLNAELTNALYLADRAVSILTELAAADPRAFAERLAIMRDAQRQIHRRLTRAGDKWTQDGRTPLAPNG</sequence>
<proteinExistence type="predicted"/>
<dbReference type="Gene3D" id="1.25.40.10">
    <property type="entry name" value="Tetratricopeptide repeat domain"/>
    <property type="match status" value="2"/>
</dbReference>
<evidence type="ECO:0000313" key="2">
    <source>
        <dbReference type="Proteomes" id="UP000308760"/>
    </source>
</evidence>
<dbReference type="InterPro" id="IPR009003">
    <property type="entry name" value="Peptidase_S1_PA"/>
</dbReference>
<dbReference type="Pfam" id="PF13365">
    <property type="entry name" value="Trypsin_2"/>
    <property type="match status" value="1"/>
</dbReference>
<dbReference type="EMBL" id="STGY01000024">
    <property type="protein sequence ID" value="THV42456.1"/>
    <property type="molecule type" value="Genomic_DNA"/>
</dbReference>
<name>A0A4V4HSP2_9ACTN</name>
<comment type="caution">
    <text evidence="1">The sequence shown here is derived from an EMBL/GenBank/DDBJ whole genome shotgun (WGS) entry which is preliminary data.</text>
</comment>
<reference evidence="2" key="1">
    <citation type="submission" date="2019-04" db="EMBL/GenBank/DDBJ databases">
        <title>Nocardioides xinjiangensis sp. nov.</title>
        <authorList>
            <person name="Liu S."/>
        </authorList>
    </citation>
    <scope>NUCLEOTIDE SEQUENCE [LARGE SCALE GENOMIC DNA]</scope>
    <source>
        <strain evidence="2">18</strain>
    </source>
</reference>
<dbReference type="OrthoDB" id="3218567at2"/>
<gene>
    <name evidence="1" type="ORF">FAB82_06165</name>
</gene>
<evidence type="ECO:0000313" key="1">
    <source>
        <dbReference type="EMBL" id="THV42456.1"/>
    </source>
</evidence>
<keyword evidence="2" id="KW-1185">Reference proteome</keyword>
<organism evidence="1 2">
    <name type="scientific">Glycomyces buryatensis</name>
    <dbReference type="NCBI Taxonomy" id="2570927"/>
    <lineage>
        <taxon>Bacteria</taxon>
        <taxon>Bacillati</taxon>
        <taxon>Actinomycetota</taxon>
        <taxon>Actinomycetes</taxon>
        <taxon>Glycomycetales</taxon>
        <taxon>Glycomycetaceae</taxon>
        <taxon>Glycomyces</taxon>
    </lineage>
</organism>
<dbReference type="InterPro" id="IPR011990">
    <property type="entry name" value="TPR-like_helical_dom_sf"/>
</dbReference>
<dbReference type="AlphaFoldDB" id="A0A4V4HSP2"/>
<evidence type="ECO:0008006" key="3">
    <source>
        <dbReference type="Google" id="ProtNLM"/>
    </source>
</evidence>
<dbReference type="Proteomes" id="UP000308760">
    <property type="component" value="Unassembled WGS sequence"/>
</dbReference>
<dbReference type="InterPro" id="IPR027417">
    <property type="entry name" value="P-loop_NTPase"/>
</dbReference>
<accession>A0A4V4HSP2</accession>
<dbReference type="SUPFAM" id="SSF50494">
    <property type="entry name" value="Trypsin-like serine proteases"/>
    <property type="match status" value="1"/>
</dbReference>